<feature type="transmembrane region" description="Helical" evidence="5">
    <location>
        <begin position="316"/>
        <end position="333"/>
    </location>
</feature>
<dbReference type="PANTHER" id="PTHR37422:SF17">
    <property type="entry name" value="O-ANTIGEN LIGASE"/>
    <property type="match status" value="1"/>
</dbReference>
<keyword evidence="2 5" id="KW-0812">Transmembrane</keyword>
<feature type="transmembrane region" description="Helical" evidence="5">
    <location>
        <begin position="43"/>
        <end position="65"/>
    </location>
</feature>
<keyword evidence="4 5" id="KW-0472">Membrane</keyword>
<dbReference type="GO" id="GO:0016874">
    <property type="term" value="F:ligase activity"/>
    <property type="evidence" value="ECO:0007669"/>
    <property type="project" value="UniProtKB-KW"/>
</dbReference>
<dbReference type="RefSeq" id="WP_379904225.1">
    <property type="nucleotide sequence ID" value="NZ_JBHULM010000011.1"/>
</dbReference>
<accession>A0ABW5K439</accession>
<dbReference type="InterPro" id="IPR051533">
    <property type="entry name" value="WaaL-like"/>
</dbReference>
<evidence type="ECO:0000256" key="3">
    <source>
        <dbReference type="ARBA" id="ARBA00022989"/>
    </source>
</evidence>
<dbReference type="EMBL" id="JBHULM010000011">
    <property type="protein sequence ID" value="MFD2542889.1"/>
    <property type="molecule type" value="Genomic_DNA"/>
</dbReference>
<comment type="subcellular location">
    <subcellularLocation>
        <location evidence="1">Membrane</location>
        <topology evidence="1">Multi-pass membrane protein</topology>
    </subcellularLocation>
</comment>
<dbReference type="Proteomes" id="UP001597467">
    <property type="component" value="Unassembled WGS sequence"/>
</dbReference>
<feature type="transmembrane region" description="Helical" evidence="5">
    <location>
        <begin position="18"/>
        <end position="37"/>
    </location>
</feature>
<keyword evidence="7" id="KW-0436">Ligase</keyword>
<sequence>MTFIIVSIKGNINHELDLFGRYGLAILFLLLATPVTNLKYLKYAIILSVMTMAVYTFVLSGFYIVQNGSFDIAKGGEIKKLLITERLYTGFFSALSFLFSLDLISRENKKIRRLHYLNLFLTLTFVLVVSSRMALLIMITVLFYRYLLFNKSKKAFIGLFAGISFIVLLFILNPNLSNRFFHLNRDKGIIENFKNWEPRLVIWSCVNNLIQDDQENYNLFLGFGSEYITNNKLVECYSSQIEKKGRRNYFLKSRFNAHNQFLTFLMAYGLVALLLFLAIFIIPLIYRKKSLLKGSIILAVFMFGLIESFLSRQMGSYILGILLVIVVSFKYKNEQFKFLIKNR</sequence>
<evidence type="ECO:0000259" key="6">
    <source>
        <dbReference type="Pfam" id="PF04932"/>
    </source>
</evidence>
<organism evidence="7 8">
    <name type="scientific">Lacinutrix gracilariae</name>
    <dbReference type="NCBI Taxonomy" id="1747198"/>
    <lineage>
        <taxon>Bacteria</taxon>
        <taxon>Pseudomonadati</taxon>
        <taxon>Bacteroidota</taxon>
        <taxon>Flavobacteriia</taxon>
        <taxon>Flavobacteriales</taxon>
        <taxon>Flavobacteriaceae</taxon>
        <taxon>Lacinutrix</taxon>
    </lineage>
</organism>
<dbReference type="Pfam" id="PF04932">
    <property type="entry name" value="Wzy_C"/>
    <property type="match status" value="1"/>
</dbReference>
<protein>
    <submittedName>
        <fullName evidence="7">O-antigen ligase family protein</fullName>
    </submittedName>
</protein>
<evidence type="ECO:0000256" key="5">
    <source>
        <dbReference type="SAM" id="Phobius"/>
    </source>
</evidence>
<evidence type="ECO:0000256" key="4">
    <source>
        <dbReference type="ARBA" id="ARBA00023136"/>
    </source>
</evidence>
<reference evidence="8" key="1">
    <citation type="journal article" date="2019" name="Int. J. Syst. Evol. Microbiol.">
        <title>The Global Catalogue of Microorganisms (GCM) 10K type strain sequencing project: providing services to taxonomists for standard genome sequencing and annotation.</title>
        <authorList>
            <consortium name="The Broad Institute Genomics Platform"/>
            <consortium name="The Broad Institute Genome Sequencing Center for Infectious Disease"/>
            <person name="Wu L."/>
            <person name="Ma J."/>
        </authorList>
    </citation>
    <scope>NUCLEOTIDE SEQUENCE [LARGE SCALE GENOMIC DNA]</scope>
    <source>
        <strain evidence="8">KCTC 42808</strain>
    </source>
</reference>
<comment type="caution">
    <text evidence="7">The sequence shown here is derived from an EMBL/GenBank/DDBJ whole genome shotgun (WGS) entry which is preliminary data.</text>
</comment>
<dbReference type="PANTHER" id="PTHR37422">
    <property type="entry name" value="TEICHURONIC ACID BIOSYNTHESIS PROTEIN TUAE"/>
    <property type="match status" value="1"/>
</dbReference>
<evidence type="ECO:0000256" key="1">
    <source>
        <dbReference type="ARBA" id="ARBA00004141"/>
    </source>
</evidence>
<feature type="transmembrane region" description="Helical" evidence="5">
    <location>
        <begin position="261"/>
        <end position="284"/>
    </location>
</feature>
<feature type="domain" description="O-antigen ligase-related" evidence="6">
    <location>
        <begin position="118"/>
        <end position="277"/>
    </location>
</feature>
<dbReference type="InterPro" id="IPR007016">
    <property type="entry name" value="O-antigen_ligase-rel_domated"/>
</dbReference>
<proteinExistence type="predicted"/>
<keyword evidence="8" id="KW-1185">Reference proteome</keyword>
<feature type="transmembrane region" description="Helical" evidence="5">
    <location>
        <begin position="291"/>
        <end position="310"/>
    </location>
</feature>
<feature type="transmembrane region" description="Helical" evidence="5">
    <location>
        <begin position="155"/>
        <end position="172"/>
    </location>
</feature>
<keyword evidence="3 5" id="KW-1133">Transmembrane helix</keyword>
<evidence type="ECO:0000256" key="2">
    <source>
        <dbReference type="ARBA" id="ARBA00022692"/>
    </source>
</evidence>
<name>A0ABW5K439_9FLAO</name>
<evidence type="ECO:0000313" key="8">
    <source>
        <dbReference type="Proteomes" id="UP001597467"/>
    </source>
</evidence>
<feature type="transmembrane region" description="Helical" evidence="5">
    <location>
        <begin position="86"/>
        <end position="104"/>
    </location>
</feature>
<evidence type="ECO:0000313" key="7">
    <source>
        <dbReference type="EMBL" id="MFD2542889.1"/>
    </source>
</evidence>
<gene>
    <name evidence="7" type="ORF">ACFSSB_11215</name>
</gene>
<feature type="transmembrane region" description="Helical" evidence="5">
    <location>
        <begin position="116"/>
        <end position="143"/>
    </location>
</feature>